<feature type="signal peptide" evidence="1">
    <location>
        <begin position="1"/>
        <end position="20"/>
    </location>
</feature>
<evidence type="ECO:0000256" key="1">
    <source>
        <dbReference type="SAM" id="SignalP"/>
    </source>
</evidence>
<name>A0A448MQ04_9PAST</name>
<dbReference type="RefSeq" id="WP_192894847.1">
    <property type="nucleotide sequence ID" value="NZ_JAQOLQ010000001.1"/>
</dbReference>
<proteinExistence type="predicted"/>
<sequence>MKRLLTALLFGLLGCSLAVAKPVKNVDQAVDLVKKSIIKNKLTTLEPECLLFYEGGNEIYYQIDIREKHNEKCGGDLEIAGRLFTYTVDKKTGSLKTDAIATPCYINELGNQLHHCRGEKGEYLVPIDPVSPIIIYDPPRNK</sequence>
<evidence type="ECO:0000313" key="3">
    <source>
        <dbReference type="Proteomes" id="UP000278733"/>
    </source>
</evidence>
<accession>A0A448MQ04</accession>
<dbReference type="PROSITE" id="PS51257">
    <property type="entry name" value="PROKAR_LIPOPROTEIN"/>
    <property type="match status" value="1"/>
</dbReference>
<protein>
    <submittedName>
        <fullName evidence="2">Uncharacterized protein</fullName>
    </submittedName>
</protein>
<feature type="chain" id="PRO_5019554654" evidence="1">
    <location>
        <begin position="21"/>
        <end position="142"/>
    </location>
</feature>
<dbReference type="Proteomes" id="UP000278733">
    <property type="component" value="Chromosome"/>
</dbReference>
<dbReference type="EMBL" id="LR134405">
    <property type="protein sequence ID" value="VEH67260.1"/>
    <property type="molecule type" value="Genomic_DNA"/>
</dbReference>
<dbReference type="KEGG" id="rpne:NCTC8284_02446"/>
<keyword evidence="1" id="KW-0732">Signal</keyword>
<evidence type="ECO:0000313" key="2">
    <source>
        <dbReference type="EMBL" id="VEH67260.1"/>
    </source>
</evidence>
<dbReference type="AlphaFoldDB" id="A0A448MQ04"/>
<organism evidence="2 3">
    <name type="scientific">Rodentibacter pneumotropicus</name>
    <dbReference type="NCBI Taxonomy" id="758"/>
    <lineage>
        <taxon>Bacteria</taxon>
        <taxon>Pseudomonadati</taxon>
        <taxon>Pseudomonadota</taxon>
        <taxon>Gammaproteobacteria</taxon>
        <taxon>Pasteurellales</taxon>
        <taxon>Pasteurellaceae</taxon>
        <taxon>Rodentibacter</taxon>
    </lineage>
</organism>
<gene>
    <name evidence="2" type="ORF">NCTC8284_02446</name>
</gene>
<reference evidence="2 3" key="1">
    <citation type="submission" date="2018-12" db="EMBL/GenBank/DDBJ databases">
        <authorList>
            <consortium name="Pathogen Informatics"/>
        </authorList>
    </citation>
    <scope>NUCLEOTIDE SEQUENCE [LARGE SCALE GENOMIC DNA]</scope>
    <source>
        <strain evidence="2 3">NCTC8284</strain>
    </source>
</reference>